<dbReference type="EMBL" id="KB007941">
    <property type="protein sequence ID" value="ELR18835.1"/>
    <property type="molecule type" value="Genomic_DNA"/>
</dbReference>
<evidence type="ECO:0000256" key="1">
    <source>
        <dbReference type="ARBA" id="ARBA00022468"/>
    </source>
</evidence>
<organism evidence="6 7">
    <name type="scientific">Acanthamoeba castellanii (strain ATCC 30010 / Neff)</name>
    <dbReference type="NCBI Taxonomy" id="1257118"/>
    <lineage>
        <taxon>Eukaryota</taxon>
        <taxon>Amoebozoa</taxon>
        <taxon>Discosea</taxon>
        <taxon>Longamoebia</taxon>
        <taxon>Centramoebida</taxon>
        <taxon>Acanthamoebidae</taxon>
        <taxon>Acanthamoeba</taxon>
    </lineage>
</organism>
<dbReference type="OrthoDB" id="26630at2759"/>
<evidence type="ECO:0000256" key="3">
    <source>
        <dbReference type="SAM" id="Phobius"/>
    </source>
</evidence>
<dbReference type="InterPro" id="IPR013783">
    <property type="entry name" value="Ig-like_fold"/>
</dbReference>
<dbReference type="PANTHER" id="PTHR10194:SF60">
    <property type="entry name" value="RAS GTPASE-ACTIVATING PROTEIN RASKOL"/>
    <property type="match status" value="1"/>
</dbReference>
<dbReference type="AlphaFoldDB" id="L8H0R6"/>
<dbReference type="Gene3D" id="2.60.120.200">
    <property type="match status" value="1"/>
</dbReference>
<keyword evidence="3" id="KW-1133">Transmembrane helix</keyword>
<evidence type="ECO:0000313" key="6">
    <source>
        <dbReference type="EMBL" id="ELR18835.1"/>
    </source>
</evidence>
<dbReference type="Pfam" id="PF13385">
    <property type="entry name" value="Laminin_G_3"/>
    <property type="match status" value="1"/>
</dbReference>
<dbReference type="RefSeq" id="XP_004340893.1">
    <property type="nucleotide sequence ID" value="XM_004340845.1"/>
</dbReference>
<feature type="compositionally biased region" description="Pro residues" evidence="2">
    <location>
        <begin position="671"/>
        <end position="680"/>
    </location>
</feature>
<dbReference type="SUPFAM" id="SSF49899">
    <property type="entry name" value="Concanavalin A-like lectins/glucanases"/>
    <property type="match status" value="1"/>
</dbReference>
<keyword evidence="3" id="KW-0472">Membrane</keyword>
<dbReference type="PANTHER" id="PTHR10194">
    <property type="entry name" value="RAS GTPASE-ACTIVATING PROTEINS"/>
    <property type="match status" value="1"/>
</dbReference>
<proteinExistence type="predicted"/>
<dbReference type="GO" id="GO:0005096">
    <property type="term" value="F:GTPase activator activity"/>
    <property type="evidence" value="ECO:0007669"/>
    <property type="project" value="UniProtKB-KW"/>
</dbReference>
<dbReference type="VEuPathDB" id="AmoebaDB:ACA1_166940"/>
<dbReference type="Pfam" id="PF00616">
    <property type="entry name" value="RasGAP"/>
    <property type="match status" value="1"/>
</dbReference>
<dbReference type="PROSITE" id="PS50018">
    <property type="entry name" value="RAS_GTPASE_ACTIV_2"/>
    <property type="match status" value="1"/>
</dbReference>
<dbReference type="InterPro" id="IPR013320">
    <property type="entry name" value="ConA-like_dom_sf"/>
</dbReference>
<evidence type="ECO:0000256" key="2">
    <source>
        <dbReference type="SAM" id="MobiDB-lite"/>
    </source>
</evidence>
<accession>L8H0R6</accession>
<protein>
    <submittedName>
        <fullName evidence="6">GTPaseactivator protein for Ras-like GTPase</fullName>
    </submittedName>
</protein>
<feature type="transmembrane region" description="Helical" evidence="3">
    <location>
        <begin position="488"/>
        <end position="516"/>
    </location>
</feature>
<dbReference type="SUPFAM" id="SSF48350">
    <property type="entry name" value="GTPase activation domain, GAP"/>
    <property type="match status" value="2"/>
</dbReference>
<keyword evidence="3" id="KW-0812">Transmembrane</keyword>
<dbReference type="Gene3D" id="2.60.40.10">
    <property type="entry name" value="Immunoglobulins"/>
    <property type="match status" value="1"/>
</dbReference>
<dbReference type="InterPro" id="IPR001936">
    <property type="entry name" value="RasGAP_dom"/>
</dbReference>
<gene>
    <name evidence="6" type="ORF">ACA1_166940</name>
</gene>
<keyword evidence="4" id="KW-0732">Signal</keyword>
<dbReference type="GeneID" id="14919649"/>
<keyword evidence="1" id="KW-0343">GTPase activation</keyword>
<feature type="chain" id="PRO_5003990019" evidence="4">
    <location>
        <begin position="26"/>
        <end position="947"/>
    </location>
</feature>
<dbReference type="KEGG" id="acan:ACA1_166940"/>
<sequence length="947" mass="102349">MASSRTLLLLLLCLILAFFPAFSRATLSAYYSFDGGQLGGLSGYCPNVVPLGSMSSSTTTSCKFGDCLPSGGTFNARTVKIFQGMDSSQLSISLWTTISSTNPGSYSLVSKSGMISIGYDVSCLLVICTRTFTATYTFNAQRSVKVSIDSPFSSGNTYHIAAIYDSSAFCVYINGAAKCASSTGVFTETTSTDLVFGNSWPGTIDEIKIYDHALTSAELAALRNPTAPNDQPQLTLNIDGESFSSSLSVPALTNFTAVAEVVDAKRAFSGVTPSDPSLYSYDWQTLSTKCGIVDTSDSTGQSTLFKLLNVGSFSIRMCVSDGEVASEIVISAFVTASFPVLETEAQPEIVIPEGAVNYPITVTASAIPPPAFQWQKLATIEVNTTTNSTTNSTGAGKRDEEYHSFWMDKREIVNVTEFVDIDGATTNTLLINGTAADNNTIIRCIIFNGGGSVVSSNFTVRVNAAPVVPPDGGGGGSGGSSDSTNITIIAAAAGGGGGLVVLCCLILVMAALSWGWKRGRSPYRKLKQPDYAQIAYGDVKNDVVIPKRQADHYLTLERLIIAPDLRLAHAILQTARHGDLDVACRSLLRVLDAHGKGFNFIAGCISWEVAEASDEGTLFRSNSNATKLFSYYMKMIGLKYLWHVLVLSVHSLNDNAIETFPETESGTFPSPATPPAPPKSKPGLMRSCLQKRDRGSRVGKYRLDTDDEEAAYSSISMDILGMSSMELDPEKLDEASDVTINTLELWLIAQKMFKLITASQKNIPRQLRMIMEHVHDERFGDTPKFRAIGAFYFLRLVCPALLAPQAYGLLDDPAHQVAQRQLILVSKVLQNLANDTLPGAKEAYMEQLNQFIITNKPMLELFYSRIVEEASKGKLVDSDVPLRVKNDGLIKLHTIIVNNLAMVEQALREDGGDEDIIHALNYVLKEMGDLDGEGKNIADEDLGDLDL</sequence>
<reference evidence="6 7" key="1">
    <citation type="journal article" date="2013" name="Genome Biol.">
        <title>Genome of Acanthamoeba castellanii highlights extensive lateral gene transfer and early evolution of tyrosine kinase signaling.</title>
        <authorList>
            <person name="Clarke M."/>
            <person name="Lohan A.J."/>
            <person name="Liu B."/>
            <person name="Lagkouvardos I."/>
            <person name="Roy S."/>
            <person name="Zafar N."/>
            <person name="Bertelli C."/>
            <person name="Schilde C."/>
            <person name="Kianianmomeni A."/>
            <person name="Burglin T.R."/>
            <person name="Frech C."/>
            <person name="Turcotte B."/>
            <person name="Kopec K.O."/>
            <person name="Synnott J.M."/>
            <person name="Choo C."/>
            <person name="Paponov I."/>
            <person name="Finkler A."/>
            <person name="Soon Heng Tan C."/>
            <person name="Hutchins A.P."/>
            <person name="Weinmeier T."/>
            <person name="Rattei T."/>
            <person name="Chu J.S."/>
            <person name="Gimenez G."/>
            <person name="Irimia M."/>
            <person name="Rigden D.J."/>
            <person name="Fitzpatrick D.A."/>
            <person name="Lorenzo-Morales J."/>
            <person name="Bateman A."/>
            <person name="Chiu C.H."/>
            <person name="Tang P."/>
            <person name="Hegemann P."/>
            <person name="Fromm H."/>
            <person name="Raoult D."/>
            <person name="Greub G."/>
            <person name="Miranda-Saavedra D."/>
            <person name="Chen N."/>
            <person name="Nash P."/>
            <person name="Ginger M.L."/>
            <person name="Horn M."/>
            <person name="Schaap P."/>
            <person name="Caler L."/>
            <person name="Loftus B."/>
        </authorList>
    </citation>
    <scope>NUCLEOTIDE SEQUENCE [LARGE SCALE GENOMIC DNA]</scope>
    <source>
        <strain evidence="6 7">Neff</strain>
    </source>
</reference>
<dbReference type="InterPro" id="IPR039360">
    <property type="entry name" value="Ras_GTPase"/>
</dbReference>
<dbReference type="Proteomes" id="UP000011083">
    <property type="component" value="Unassembled WGS sequence"/>
</dbReference>
<dbReference type="SMART" id="SM00323">
    <property type="entry name" value="RasGAP"/>
    <property type="match status" value="1"/>
</dbReference>
<dbReference type="Gene3D" id="1.10.506.10">
    <property type="entry name" value="GTPase Activation - p120gap, domain 1"/>
    <property type="match status" value="1"/>
</dbReference>
<feature type="signal peptide" evidence="4">
    <location>
        <begin position="1"/>
        <end position="25"/>
    </location>
</feature>
<evidence type="ECO:0000313" key="7">
    <source>
        <dbReference type="Proteomes" id="UP000011083"/>
    </source>
</evidence>
<feature type="domain" description="Ras-GAP" evidence="5">
    <location>
        <begin position="579"/>
        <end position="834"/>
    </location>
</feature>
<evidence type="ECO:0000259" key="5">
    <source>
        <dbReference type="PROSITE" id="PS50018"/>
    </source>
</evidence>
<name>L8H0R6_ACACF</name>
<feature type="compositionally biased region" description="Basic and acidic residues" evidence="2">
    <location>
        <begin position="690"/>
        <end position="700"/>
    </location>
</feature>
<evidence type="ECO:0000256" key="4">
    <source>
        <dbReference type="SAM" id="SignalP"/>
    </source>
</evidence>
<feature type="region of interest" description="Disordered" evidence="2">
    <location>
        <begin position="662"/>
        <end position="700"/>
    </location>
</feature>
<keyword evidence="7" id="KW-1185">Reference proteome</keyword>
<dbReference type="InterPro" id="IPR008936">
    <property type="entry name" value="Rho_GTPase_activation_prot"/>
</dbReference>